<dbReference type="KEGG" id="smai:EXU30_18745"/>
<accession>A0A411PN76</accession>
<protein>
    <submittedName>
        <fullName evidence="1">Uncharacterized protein</fullName>
    </submittedName>
</protein>
<proteinExistence type="predicted"/>
<dbReference type="RefSeq" id="WP_130603623.1">
    <property type="nucleotide sequence ID" value="NZ_CP036200.1"/>
</dbReference>
<reference evidence="1 2" key="1">
    <citation type="submission" date="2019-02" db="EMBL/GenBank/DDBJ databases">
        <title>Shewanella sp. D4-2 isolated from Dokdo Island.</title>
        <authorList>
            <person name="Baek K."/>
        </authorList>
    </citation>
    <scope>NUCLEOTIDE SEQUENCE [LARGE SCALE GENOMIC DNA]</scope>
    <source>
        <strain evidence="1 2">D4-2</strain>
    </source>
</reference>
<dbReference type="OrthoDB" id="5888461at2"/>
<dbReference type="EMBL" id="CP036200">
    <property type="protein sequence ID" value="QBF84979.1"/>
    <property type="molecule type" value="Genomic_DNA"/>
</dbReference>
<keyword evidence="2" id="KW-1185">Reference proteome</keyword>
<dbReference type="Proteomes" id="UP000291106">
    <property type="component" value="Chromosome"/>
</dbReference>
<organism evidence="1 2">
    <name type="scientific">Shewanella maritima</name>
    <dbReference type="NCBI Taxonomy" id="2520507"/>
    <lineage>
        <taxon>Bacteria</taxon>
        <taxon>Pseudomonadati</taxon>
        <taxon>Pseudomonadota</taxon>
        <taxon>Gammaproteobacteria</taxon>
        <taxon>Alteromonadales</taxon>
        <taxon>Shewanellaceae</taxon>
        <taxon>Shewanella</taxon>
    </lineage>
</organism>
<name>A0A411PN76_9GAMM</name>
<dbReference type="AlphaFoldDB" id="A0A411PN76"/>
<sequence length="217" mass="24861">MSIHPIDVPFNKRHLCWFCEEPSNQTFEYLRLPHTPHPSLAIPACNECKQLAKANMLTSIWDCRAAVKDQLIIKYQKHLAIGHNWTEQELKESEFSCKVFEGFKNSAWMMYNIAKDRVNAKGWQISIDEQPISEEHDYSALQAFSFDDIEFSSITQAISHYSKTLGVSSEFVTQLVSVLGKQQFAKALTLARLNIGVTKGRQRQIIQDVMHEKDALS</sequence>
<gene>
    <name evidence="1" type="ORF">EXU30_18745</name>
</gene>
<evidence type="ECO:0000313" key="1">
    <source>
        <dbReference type="EMBL" id="QBF84979.1"/>
    </source>
</evidence>
<evidence type="ECO:0000313" key="2">
    <source>
        <dbReference type="Proteomes" id="UP000291106"/>
    </source>
</evidence>